<proteinExistence type="predicted"/>
<dbReference type="Proteomes" id="UP000003763">
    <property type="component" value="Unassembled WGS sequence"/>
</dbReference>
<evidence type="ECO:0000313" key="2">
    <source>
        <dbReference type="EMBL" id="EHE96291.1"/>
    </source>
</evidence>
<organism evidence="2 3">
    <name type="scientific">[Clostridium] citroniae WAL-17108</name>
    <dbReference type="NCBI Taxonomy" id="742733"/>
    <lineage>
        <taxon>Bacteria</taxon>
        <taxon>Bacillati</taxon>
        <taxon>Bacillota</taxon>
        <taxon>Clostridia</taxon>
        <taxon>Lachnospirales</taxon>
        <taxon>Lachnospiraceae</taxon>
        <taxon>Enterocloster</taxon>
    </lineage>
</organism>
<accession>G5HQG5</accession>
<evidence type="ECO:0000313" key="3">
    <source>
        <dbReference type="Proteomes" id="UP000003763"/>
    </source>
</evidence>
<reference evidence="2 3" key="1">
    <citation type="submission" date="2011-08" db="EMBL/GenBank/DDBJ databases">
        <title>The Genome Sequence of Clostridium citroniae WAL-17108.</title>
        <authorList>
            <consortium name="The Broad Institute Genome Sequencing Platform"/>
            <person name="Earl A."/>
            <person name="Ward D."/>
            <person name="Feldgarden M."/>
            <person name="Gevers D."/>
            <person name="Finegold S.M."/>
            <person name="Summanen P.H."/>
            <person name="Molitoris D.R."/>
            <person name="Vaisanen M.L."/>
            <person name="Daigneault M."/>
            <person name="Allen-Vercoe E."/>
            <person name="Young S.K."/>
            <person name="Zeng Q."/>
            <person name="Gargeya S."/>
            <person name="Fitzgerald M."/>
            <person name="Haas B."/>
            <person name="Abouelleil A."/>
            <person name="Alvarado L."/>
            <person name="Arachchi H.M."/>
            <person name="Berlin A."/>
            <person name="Brown A."/>
            <person name="Chapman S.B."/>
            <person name="Chen Z."/>
            <person name="Dunbar C."/>
            <person name="Freedman E."/>
            <person name="Gearin G."/>
            <person name="Gellesch M."/>
            <person name="Goldberg J."/>
            <person name="Griggs A."/>
            <person name="Gujja S."/>
            <person name="Heiman D."/>
            <person name="Howarth C."/>
            <person name="Larson L."/>
            <person name="Lui A."/>
            <person name="MacDonald P.J.P."/>
            <person name="Montmayeur A."/>
            <person name="Murphy C."/>
            <person name="Neiman D."/>
            <person name="Pearson M."/>
            <person name="Priest M."/>
            <person name="Roberts A."/>
            <person name="Saif S."/>
            <person name="Shea T."/>
            <person name="Shenoy N."/>
            <person name="Sisk P."/>
            <person name="Stolte C."/>
            <person name="Sykes S."/>
            <person name="Wortman J."/>
            <person name="Nusbaum C."/>
            <person name="Birren B."/>
        </authorList>
    </citation>
    <scope>NUCLEOTIDE SEQUENCE [LARGE SCALE GENOMIC DNA]</scope>
    <source>
        <strain evidence="2 3">WAL-17108</strain>
    </source>
</reference>
<sequence>MEWMLDIQLGRRNLSPIQRIAVAEKYRPIYEKQARLNKQASGGDKKSEEYQKSVTEKLPQPILKERNPTTDKKLSDIADVSEKTYRMGAKILQSDNEQLKQEVLSGQKSISAGYKELSRGTDEPNLAPWRHIANFIKLKVPIRRLWNKTEKVSIR</sequence>
<dbReference type="eggNOG" id="COG1475">
    <property type="taxonomic scope" value="Bacteria"/>
</dbReference>
<gene>
    <name evidence="2" type="ORF">HMPREF9469_04827</name>
</gene>
<comment type="caution">
    <text evidence="2">The sequence shown here is derived from an EMBL/GenBank/DDBJ whole genome shotgun (WGS) entry which is preliminary data.</text>
</comment>
<feature type="compositionally biased region" description="Basic and acidic residues" evidence="1">
    <location>
        <begin position="43"/>
        <end position="55"/>
    </location>
</feature>
<dbReference type="RefSeq" id="WP_007868159.1">
    <property type="nucleotide sequence ID" value="NZ_JH376428.1"/>
</dbReference>
<protein>
    <submittedName>
        <fullName evidence="2">Uncharacterized protein</fullName>
    </submittedName>
</protein>
<evidence type="ECO:0000256" key="1">
    <source>
        <dbReference type="SAM" id="MobiDB-lite"/>
    </source>
</evidence>
<dbReference type="HOGENOM" id="CLU_142737_0_0_9"/>
<feature type="region of interest" description="Disordered" evidence="1">
    <location>
        <begin position="37"/>
        <end position="71"/>
    </location>
</feature>
<dbReference type="AlphaFoldDB" id="G5HQG5"/>
<name>G5HQG5_9FIRM</name>
<dbReference type="EMBL" id="ADLJ01000044">
    <property type="protein sequence ID" value="EHE96291.1"/>
    <property type="molecule type" value="Genomic_DNA"/>
</dbReference>